<dbReference type="SUPFAM" id="SSF63825">
    <property type="entry name" value="YWTD domain"/>
    <property type="match status" value="1"/>
</dbReference>
<name>A0A5C5VI37_9BACT</name>
<reference evidence="2 3" key="1">
    <citation type="submission" date="2019-02" db="EMBL/GenBank/DDBJ databases">
        <title>Deep-cultivation of Planctomycetes and their phenomic and genomic characterization uncovers novel biology.</title>
        <authorList>
            <person name="Wiegand S."/>
            <person name="Jogler M."/>
            <person name="Boedeker C."/>
            <person name="Pinto D."/>
            <person name="Vollmers J."/>
            <person name="Rivas-Marin E."/>
            <person name="Kohn T."/>
            <person name="Peeters S.H."/>
            <person name="Heuer A."/>
            <person name="Rast P."/>
            <person name="Oberbeckmann S."/>
            <person name="Bunk B."/>
            <person name="Jeske O."/>
            <person name="Meyerdierks A."/>
            <person name="Storesund J.E."/>
            <person name="Kallscheuer N."/>
            <person name="Luecker S."/>
            <person name="Lage O.M."/>
            <person name="Pohl T."/>
            <person name="Merkel B.J."/>
            <person name="Hornburger P."/>
            <person name="Mueller R.-W."/>
            <person name="Bruemmer F."/>
            <person name="Labrenz M."/>
            <person name="Spormann A.M."/>
            <person name="Op Den Camp H."/>
            <person name="Overmann J."/>
            <person name="Amann R."/>
            <person name="Jetten M.S.M."/>
            <person name="Mascher T."/>
            <person name="Medema M.H."/>
            <person name="Devos D.P."/>
            <person name="Kaster A.-K."/>
            <person name="Ovreas L."/>
            <person name="Rohde M."/>
            <person name="Galperin M.Y."/>
            <person name="Jogler C."/>
        </authorList>
    </citation>
    <scope>NUCLEOTIDE SEQUENCE [LARGE SCALE GENOMIC DNA]</scope>
    <source>
        <strain evidence="2 3">KOR34</strain>
    </source>
</reference>
<protein>
    <recommendedName>
        <fullName evidence="1">Conserved hypothetical protein CHP03032 domain-containing protein</fullName>
    </recommendedName>
</protein>
<evidence type="ECO:0000259" key="1">
    <source>
        <dbReference type="Pfam" id="PF16261"/>
    </source>
</evidence>
<dbReference type="Proteomes" id="UP000316714">
    <property type="component" value="Unassembled WGS sequence"/>
</dbReference>
<feature type="domain" description="Conserved hypothetical protein CHP03032" evidence="1">
    <location>
        <begin position="28"/>
        <end position="333"/>
    </location>
</feature>
<dbReference type="RefSeq" id="WP_146564976.1">
    <property type="nucleotide sequence ID" value="NZ_SIHJ01000001.1"/>
</dbReference>
<dbReference type="OrthoDB" id="238183at2"/>
<dbReference type="NCBIfam" id="TIGR03032">
    <property type="entry name" value="TIGR03032 family protein"/>
    <property type="match status" value="1"/>
</dbReference>
<gene>
    <name evidence="2" type="ORF">KOR34_26150</name>
</gene>
<comment type="caution">
    <text evidence="2">The sequence shown here is derived from an EMBL/GenBank/DDBJ whole genome shotgun (WGS) entry which is preliminary data.</text>
</comment>
<dbReference type="InterPro" id="IPR017481">
    <property type="entry name" value="CHP03032"/>
</dbReference>
<dbReference type="Pfam" id="PF16261">
    <property type="entry name" value="DUF4915"/>
    <property type="match status" value="1"/>
</dbReference>
<accession>A0A5C5VI37</accession>
<evidence type="ECO:0000313" key="3">
    <source>
        <dbReference type="Proteomes" id="UP000316714"/>
    </source>
</evidence>
<sequence length="360" mass="38788">MPQNTVQPSGDQTSSAKREVRFEHSLSLPTLLEELQISLLVSTYQAGKLIALGAGDGQLRQTFHNFDRPMGVALSDDLQSMAVAARDKVWLLRNDPNVAGQMTPPVGGCYLTRSASVTGEIQAHEMAWAGGELWVVNTLFSCLSTLHPDYSFVPRWRPSFVSELAPEDRCHLNGLAVVDGRPRYVTAMGESDVAGGWREGKASGGVLIDVQSNQTIAGGFAMPHSPLWHAGYVWLLDSGRGLLLRVDPESGQVSNVARLPGYTRGLVIHQNFAFVGLSKIRETSTFGGVPIAEDRARLKCGFGVVNLLTGELAAQFEFAAGVDEIFDLAVVPGGLETAIRGPFAHQDGEKTIWTVPGPHS</sequence>
<organism evidence="2 3">
    <name type="scientific">Posidoniimonas corsicana</name>
    <dbReference type="NCBI Taxonomy" id="1938618"/>
    <lineage>
        <taxon>Bacteria</taxon>
        <taxon>Pseudomonadati</taxon>
        <taxon>Planctomycetota</taxon>
        <taxon>Planctomycetia</taxon>
        <taxon>Pirellulales</taxon>
        <taxon>Lacipirellulaceae</taxon>
        <taxon>Posidoniimonas</taxon>
    </lineage>
</organism>
<dbReference type="EMBL" id="SIHJ01000001">
    <property type="protein sequence ID" value="TWT37657.1"/>
    <property type="molecule type" value="Genomic_DNA"/>
</dbReference>
<dbReference type="AlphaFoldDB" id="A0A5C5VI37"/>
<proteinExistence type="predicted"/>
<evidence type="ECO:0000313" key="2">
    <source>
        <dbReference type="EMBL" id="TWT37657.1"/>
    </source>
</evidence>
<keyword evidence="3" id="KW-1185">Reference proteome</keyword>